<sequence length="67" mass="7993">VTVIEMIMMMIEEVVIAEGIVEIEDHLHHVTVQQREIEDHYQETVLVILVEEILAEFLFLKENWMED</sequence>
<reference evidence="1 2" key="1">
    <citation type="journal article" date="2018" name="Front. Plant Sci.">
        <title>Red Clover (Trifolium pratense) and Zigzag Clover (T. medium) - A Picture of Genomic Similarities and Differences.</title>
        <authorList>
            <person name="Dluhosova J."/>
            <person name="Istvanek J."/>
            <person name="Nedelnik J."/>
            <person name="Repkova J."/>
        </authorList>
    </citation>
    <scope>NUCLEOTIDE SEQUENCE [LARGE SCALE GENOMIC DNA]</scope>
    <source>
        <strain evidence="2">cv. 10/8</strain>
        <tissue evidence="1">Leaf</tissue>
    </source>
</reference>
<keyword evidence="2" id="KW-1185">Reference proteome</keyword>
<evidence type="ECO:0000313" key="1">
    <source>
        <dbReference type="EMBL" id="MCI51777.1"/>
    </source>
</evidence>
<dbReference type="Proteomes" id="UP000265520">
    <property type="component" value="Unassembled WGS sequence"/>
</dbReference>
<organism evidence="1 2">
    <name type="scientific">Trifolium medium</name>
    <dbReference type="NCBI Taxonomy" id="97028"/>
    <lineage>
        <taxon>Eukaryota</taxon>
        <taxon>Viridiplantae</taxon>
        <taxon>Streptophyta</taxon>
        <taxon>Embryophyta</taxon>
        <taxon>Tracheophyta</taxon>
        <taxon>Spermatophyta</taxon>
        <taxon>Magnoliopsida</taxon>
        <taxon>eudicotyledons</taxon>
        <taxon>Gunneridae</taxon>
        <taxon>Pentapetalae</taxon>
        <taxon>rosids</taxon>
        <taxon>fabids</taxon>
        <taxon>Fabales</taxon>
        <taxon>Fabaceae</taxon>
        <taxon>Papilionoideae</taxon>
        <taxon>50 kb inversion clade</taxon>
        <taxon>NPAAA clade</taxon>
        <taxon>Hologalegina</taxon>
        <taxon>IRL clade</taxon>
        <taxon>Trifolieae</taxon>
        <taxon>Trifolium</taxon>
    </lineage>
</organism>
<feature type="non-terminal residue" evidence="1">
    <location>
        <position position="67"/>
    </location>
</feature>
<evidence type="ECO:0000313" key="2">
    <source>
        <dbReference type="Proteomes" id="UP000265520"/>
    </source>
</evidence>
<comment type="caution">
    <text evidence="1">The sequence shown here is derived from an EMBL/GenBank/DDBJ whole genome shotgun (WGS) entry which is preliminary data.</text>
</comment>
<name>A0A392STN2_9FABA</name>
<dbReference type="EMBL" id="LXQA010437161">
    <property type="protein sequence ID" value="MCI51777.1"/>
    <property type="molecule type" value="Genomic_DNA"/>
</dbReference>
<feature type="non-terminal residue" evidence="1">
    <location>
        <position position="1"/>
    </location>
</feature>
<proteinExistence type="predicted"/>
<accession>A0A392STN2</accession>
<dbReference type="AlphaFoldDB" id="A0A392STN2"/>
<protein>
    <submittedName>
        <fullName evidence="1">Uncharacterized protein</fullName>
    </submittedName>
</protein>